<organism evidence="2 3">
    <name type="scientific">Streptomyces prunicolor</name>
    <dbReference type="NCBI Taxonomy" id="67348"/>
    <lineage>
        <taxon>Bacteria</taxon>
        <taxon>Bacillati</taxon>
        <taxon>Actinomycetota</taxon>
        <taxon>Actinomycetes</taxon>
        <taxon>Kitasatosporales</taxon>
        <taxon>Streptomycetaceae</taxon>
        <taxon>Streptomyces</taxon>
    </lineage>
</organism>
<dbReference type="PANTHER" id="PTHR42912">
    <property type="entry name" value="METHYLTRANSFERASE"/>
    <property type="match status" value="1"/>
</dbReference>
<dbReference type="Pfam" id="PF13649">
    <property type="entry name" value="Methyltransf_25"/>
    <property type="match status" value="1"/>
</dbReference>
<gene>
    <name evidence="2" type="ORF">R5A26_26380</name>
</gene>
<keyword evidence="2" id="KW-0489">Methyltransferase</keyword>
<sequence>MTEPSYLAAIRESYDTVAADYVQLVKNPAELDPLSRAMLAAFAETVRTAGLGPVADLGCGPGKVTAYLAELRVPVFGIDLSPRMIELARRAHPDLTFTVGSMTAPPIGDEELGGILAYYSTHHTPPDQLPVVFGEFHRTLVPGGHLMLAGHVGDEQLVRPTHGYGGHLVSYESHLLPPDRIAELLTRAGLTLTARLVLEPAEGAKRTHAVFLARKPERPRH</sequence>
<keyword evidence="2" id="KW-0808">Transferase</keyword>
<feature type="domain" description="Methyltransferase" evidence="1">
    <location>
        <begin position="54"/>
        <end position="144"/>
    </location>
</feature>
<dbReference type="SUPFAM" id="SSF53335">
    <property type="entry name" value="S-adenosyl-L-methionine-dependent methyltransferases"/>
    <property type="match status" value="1"/>
</dbReference>
<dbReference type="EC" id="2.1.1.-" evidence="2"/>
<dbReference type="EMBL" id="JAWMAJ010000095">
    <property type="protein sequence ID" value="MDV7219470.1"/>
    <property type="molecule type" value="Genomic_DNA"/>
</dbReference>
<dbReference type="Gene3D" id="3.40.50.150">
    <property type="entry name" value="Vaccinia Virus protein VP39"/>
    <property type="match status" value="1"/>
</dbReference>
<dbReference type="InterPro" id="IPR029063">
    <property type="entry name" value="SAM-dependent_MTases_sf"/>
</dbReference>
<dbReference type="RefSeq" id="WP_317773388.1">
    <property type="nucleotide sequence ID" value="NZ_JAWMAJ010000095.1"/>
</dbReference>
<dbReference type="GO" id="GO:0032259">
    <property type="term" value="P:methylation"/>
    <property type="evidence" value="ECO:0007669"/>
    <property type="project" value="UniProtKB-KW"/>
</dbReference>
<evidence type="ECO:0000259" key="1">
    <source>
        <dbReference type="Pfam" id="PF13649"/>
    </source>
</evidence>
<proteinExistence type="predicted"/>
<keyword evidence="3" id="KW-1185">Reference proteome</keyword>
<protein>
    <submittedName>
        <fullName evidence="2">Class I SAM-dependent methyltransferase</fullName>
        <ecNumber evidence="2">2.1.1.-</ecNumber>
    </submittedName>
</protein>
<evidence type="ECO:0000313" key="3">
    <source>
        <dbReference type="Proteomes" id="UP001187346"/>
    </source>
</evidence>
<dbReference type="Proteomes" id="UP001187346">
    <property type="component" value="Unassembled WGS sequence"/>
</dbReference>
<name>A0ABU4FJN3_9ACTN</name>
<evidence type="ECO:0000313" key="2">
    <source>
        <dbReference type="EMBL" id="MDV7219470.1"/>
    </source>
</evidence>
<dbReference type="InterPro" id="IPR041698">
    <property type="entry name" value="Methyltransf_25"/>
</dbReference>
<dbReference type="GO" id="GO:0008168">
    <property type="term" value="F:methyltransferase activity"/>
    <property type="evidence" value="ECO:0007669"/>
    <property type="project" value="UniProtKB-KW"/>
</dbReference>
<dbReference type="InterPro" id="IPR050508">
    <property type="entry name" value="Methyltransf_Superfamily"/>
</dbReference>
<comment type="caution">
    <text evidence="2">The sequence shown here is derived from an EMBL/GenBank/DDBJ whole genome shotgun (WGS) entry which is preliminary data.</text>
</comment>
<accession>A0ABU4FJN3</accession>
<reference evidence="2 3" key="1">
    <citation type="submission" date="2023-10" db="EMBL/GenBank/DDBJ databases">
        <title>Characterization of rhizosphere-enriched actinobacteria from wheat plants lab-grown on chernevaya soil.</title>
        <authorList>
            <person name="Tikhonova E.N."/>
            <person name="Konopkin A."/>
            <person name="Kravchenko I.K."/>
        </authorList>
    </citation>
    <scope>NUCLEOTIDE SEQUENCE [LARGE SCALE GENOMIC DNA]</scope>
    <source>
        <strain evidence="2 3">RR29</strain>
    </source>
</reference>
<dbReference type="CDD" id="cd02440">
    <property type="entry name" value="AdoMet_MTases"/>
    <property type="match status" value="1"/>
</dbReference>